<evidence type="ECO:0000313" key="3">
    <source>
        <dbReference type="EMBL" id="CAB3995616.1"/>
    </source>
</evidence>
<dbReference type="Gene3D" id="3.30.70.330">
    <property type="match status" value="3"/>
</dbReference>
<proteinExistence type="predicted"/>
<dbReference type="PANTHER" id="PTHR23003:SF3">
    <property type="entry name" value="FI21236P1-RELATED"/>
    <property type="match status" value="1"/>
</dbReference>
<keyword evidence="4" id="KW-1185">Reference proteome</keyword>
<dbReference type="PANTHER" id="PTHR23003">
    <property type="entry name" value="RNA RECOGNITION MOTIF RRM DOMAIN CONTAINING PROTEIN"/>
    <property type="match status" value="1"/>
</dbReference>
<accession>A0A7D9DVW3</accession>
<dbReference type="InterPro" id="IPR035979">
    <property type="entry name" value="RBD_domain_sf"/>
</dbReference>
<keyword evidence="1" id="KW-0694">RNA-binding</keyword>
<dbReference type="InterPro" id="IPR000504">
    <property type="entry name" value="RRM_dom"/>
</dbReference>
<dbReference type="CDD" id="cd12339">
    <property type="entry name" value="RRM2_SRSF1_4_like"/>
    <property type="match status" value="1"/>
</dbReference>
<feature type="compositionally biased region" description="Basic and acidic residues" evidence="2">
    <location>
        <begin position="138"/>
        <end position="170"/>
    </location>
</feature>
<dbReference type="OrthoDB" id="610462at2759"/>
<protein>
    <submittedName>
        <fullName evidence="3">Myelin expression factor 2 isoform X1</fullName>
    </submittedName>
</protein>
<dbReference type="InterPro" id="IPR050374">
    <property type="entry name" value="RRT5_SRSF_SR"/>
</dbReference>
<dbReference type="EMBL" id="CACRXK020002699">
    <property type="protein sequence ID" value="CAB3995616.1"/>
    <property type="molecule type" value="Genomic_DNA"/>
</dbReference>
<gene>
    <name evidence="3" type="ORF">PACLA_8A023204</name>
</gene>
<feature type="region of interest" description="Disordered" evidence="2">
    <location>
        <begin position="138"/>
        <end position="176"/>
    </location>
</feature>
<dbReference type="SUPFAM" id="SSF54928">
    <property type="entry name" value="RNA-binding domain, RBD"/>
    <property type="match status" value="3"/>
</dbReference>
<dbReference type="FunFam" id="3.30.70.330:FF:000362">
    <property type="entry name" value="GBP2p Poly(A+) RNA-binding protein"/>
    <property type="match status" value="1"/>
</dbReference>
<name>A0A7D9DVW3_PARCT</name>
<feature type="region of interest" description="Disordered" evidence="2">
    <location>
        <begin position="31"/>
        <end position="69"/>
    </location>
</feature>
<evidence type="ECO:0000256" key="1">
    <source>
        <dbReference type="ARBA" id="ARBA00022884"/>
    </source>
</evidence>
<dbReference type="Proteomes" id="UP001152795">
    <property type="component" value="Unassembled WGS sequence"/>
</dbReference>
<dbReference type="GO" id="GO:0005634">
    <property type="term" value="C:nucleus"/>
    <property type="evidence" value="ECO:0007669"/>
    <property type="project" value="TreeGrafter"/>
</dbReference>
<dbReference type="GO" id="GO:0005737">
    <property type="term" value="C:cytoplasm"/>
    <property type="evidence" value="ECO:0007669"/>
    <property type="project" value="TreeGrafter"/>
</dbReference>
<dbReference type="Pfam" id="PF00076">
    <property type="entry name" value="RRM_1"/>
    <property type="match status" value="3"/>
</dbReference>
<sequence>TGGPRSKRSCCPQSDNMMSESVEQFKELARQIEGEEHGRGDEREPDSERDRYQPYSTSRPDRESRSSKKEHRVYVYNLPFSLKWQDLKDHMKKAGDVVFAEIMEDSTGKSKGCGVVEFTSTEDAQRAIRELNDSDLRGRLMKIREDQQDRDERPRRPRDRDRSSRDRDHSSSGSLGSVAGLSMLGLGQFGLLQQMSSKSDTASCSVFVSNLDYRVTWAKLKDTFKAAGRVVRADVAEDHDKKSKGHGTVQFETPLEAINAVFIMNGKSIYDRSMNVRLDRESPYFSMFGGNDGGKTGSTLAATAGLQSMPNLNSLTSLAGLSGMGGLGGGVSPLALLQLQSLQSQMSGLGGMASLNNMAGLSGFGGLGTAAMNLGTGATGTGSFQSSQGLSAADTSSLGGYSNTSALNTANGSGLSASAMSNPYALWMQQLYGMQGYGGTQASYGTATETQPQVKGDPAKQVFVRNLPWKVTWQDLKDKFREAGRVVRADVLMDDSKRSKGCGTVLFESAEEASRAVLSFNGTMMDGREIEVRMDRG</sequence>
<dbReference type="GO" id="GO:1990904">
    <property type="term" value="C:ribonucleoprotein complex"/>
    <property type="evidence" value="ECO:0007669"/>
    <property type="project" value="TreeGrafter"/>
</dbReference>
<feature type="non-terminal residue" evidence="3">
    <location>
        <position position="537"/>
    </location>
</feature>
<comment type="caution">
    <text evidence="3">The sequence shown here is derived from an EMBL/GenBank/DDBJ whole genome shotgun (WGS) entry which is preliminary data.</text>
</comment>
<evidence type="ECO:0000313" key="4">
    <source>
        <dbReference type="Proteomes" id="UP001152795"/>
    </source>
</evidence>
<dbReference type="FunFam" id="3.30.70.330:FF:000034">
    <property type="entry name" value="heterogeneous nuclear ribonucleoprotein M isoform X1"/>
    <property type="match status" value="2"/>
</dbReference>
<reference evidence="3" key="1">
    <citation type="submission" date="2020-04" db="EMBL/GenBank/DDBJ databases">
        <authorList>
            <person name="Alioto T."/>
            <person name="Alioto T."/>
            <person name="Gomez Garrido J."/>
        </authorList>
    </citation>
    <scope>NUCLEOTIDE SEQUENCE</scope>
    <source>
        <strain evidence="3">A484AB</strain>
    </source>
</reference>
<organism evidence="3 4">
    <name type="scientific">Paramuricea clavata</name>
    <name type="common">Red gorgonian</name>
    <name type="synonym">Violescent sea-whip</name>
    <dbReference type="NCBI Taxonomy" id="317549"/>
    <lineage>
        <taxon>Eukaryota</taxon>
        <taxon>Metazoa</taxon>
        <taxon>Cnidaria</taxon>
        <taxon>Anthozoa</taxon>
        <taxon>Octocorallia</taxon>
        <taxon>Malacalcyonacea</taxon>
        <taxon>Plexauridae</taxon>
        <taxon>Paramuricea</taxon>
    </lineage>
</organism>
<dbReference type="PROSITE" id="PS50102">
    <property type="entry name" value="RRM"/>
    <property type="match status" value="3"/>
</dbReference>
<feature type="compositionally biased region" description="Basic and acidic residues" evidence="2">
    <location>
        <begin position="31"/>
        <end position="52"/>
    </location>
</feature>
<dbReference type="GO" id="GO:0003729">
    <property type="term" value="F:mRNA binding"/>
    <property type="evidence" value="ECO:0007669"/>
    <property type="project" value="TreeGrafter"/>
</dbReference>
<dbReference type="InterPro" id="IPR012677">
    <property type="entry name" value="Nucleotide-bd_a/b_plait_sf"/>
</dbReference>
<dbReference type="AlphaFoldDB" id="A0A7D9DVW3"/>
<dbReference type="SMART" id="SM00360">
    <property type="entry name" value="RRM"/>
    <property type="match status" value="3"/>
</dbReference>
<evidence type="ECO:0000256" key="2">
    <source>
        <dbReference type="SAM" id="MobiDB-lite"/>
    </source>
</evidence>